<dbReference type="InterPro" id="IPR001466">
    <property type="entry name" value="Beta-lactam-related"/>
</dbReference>
<gene>
    <name evidence="3" type="ORF">OTI717_LOCUS7561</name>
    <name evidence="2" type="ORF">RFH988_LOCUS21281</name>
</gene>
<dbReference type="EMBL" id="CAJOAX010000572">
    <property type="protein sequence ID" value="CAF3616187.1"/>
    <property type="molecule type" value="Genomic_DNA"/>
</dbReference>
<dbReference type="Proteomes" id="UP000663882">
    <property type="component" value="Unassembled WGS sequence"/>
</dbReference>
<dbReference type="EMBL" id="CAJNOO010001348">
    <property type="protein sequence ID" value="CAF1139056.1"/>
    <property type="molecule type" value="Genomic_DNA"/>
</dbReference>
<sequence>MDVEKSIFALGSISKTFIAIAVMQLVEQELVDLDTDINQYLSEPQKRIFHPQYPLYAITLRKLLSHSASINVIPDAQNSHVRPGDDAYNESLADACFKYMNQNTSNWLPKPPGSVTWYANLGAALAALVVE</sequence>
<feature type="domain" description="Beta-lactamase-related" evidence="1">
    <location>
        <begin position="5"/>
        <end position="131"/>
    </location>
</feature>
<comment type="caution">
    <text evidence="3">The sequence shown here is derived from an EMBL/GenBank/DDBJ whole genome shotgun (WGS) entry which is preliminary data.</text>
</comment>
<dbReference type="PANTHER" id="PTHR46825">
    <property type="entry name" value="D-ALANYL-D-ALANINE-CARBOXYPEPTIDASE/ENDOPEPTIDASE AMPH"/>
    <property type="match status" value="1"/>
</dbReference>
<evidence type="ECO:0000313" key="4">
    <source>
        <dbReference type="Proteomes" id="UP000663823"/>
    </source>
</evidence>
<dbReference type="SUPFAM" id="SSF56601">
    <property type="entry name" value="beta-lactamase/transpeptidase-like"/>
    <property type="match status" value="1"/>
</dbReference>
<dbReference type="PANTHER" id="PTHR46825:SF9">
    <property type="entry name" value="BETA-LACTAMASE-RELATED DOMAIN-CONTAINING PROTEIN"/>
    <property type="match status" value="1"/>
</dbReference>
<dbReference type="InterPro" id="IPR050491">
    <property type="entry name" value="AmpC-like"/>
</dbReference>
<dbReference type="Gene3D" id="3.40.710.10">
    <property type="entry name" value="DD-peptidase/beta-lactamase superfamily"/>
    <property type="match status" value="1"/>
</dbReference>
<evidence type="ECO:0000313" key="2">
    <source>
        <dbReference type="EMBL" id="CAF1139056.1"/>
    </source>
</evidence>
<evidence type="ECO:0000313" key="3">
    <source>
        <dbReference type="EMBL" id="CAF3616187.1"/>
    </source>
</evidence>
<accession>A0A818P3E0</accession>
<dbReference type="Pfam" id="PF00144">
    <property type="entry name" value="Beta-lactamase"/>
    <property type="match status" value="1"/>
</dbReference>
<dbReference type="AlphaFoldDB" id="A0A818P3E0"/>
<name>A0A818P3E0_9BILA</name>
<dbReference type="OrthoDB" id="5946976at2759"/>
<proteinExistence type="predicted"/>
<dbReference type="Proteomes" id="UP000663823">
    <property type="component" value="Unassembled WGS sequence"/>
</dbReference>
<protein>
    <recommendedName>
        <fullName evidence="1">Beta-lactamase-related domain-containing protein</fullName>
    </recommendedName>
</protein>
<dbReference type="InterPro" id="IPR012338">
    <property type="entry name" value="Beta-lactam/transpept-like"/>
</dbReference>
<reference evidence="3" key="1">
    <citation type="submission" date="2021-02" db="EMBL/GenBank/DDBJ databases">
        <authorList>
            <person name="Nowell W R."/>
        </authorList>
    </citation>
    <scope>NUCLEOTIDE SEQUENCE</scope>
</reference>
<organism evidence="3 4">
    <name type="scientific">Rotaria sordida</name>
    <dbReference type="NCBI Taxonomy" id="392033"/>
    <lineage>
        <taxon>Eukaryota</taxon>
        <taxon>Metazoa</taxon>
        <taxon>Spiralia</taxon>
        <taxon>Gnathifera</taxon>
        <taxon>Rotifera</taxon>
        <taxon>Eurotatoria</taxon>
        <taxon>Bdelloidea</taxon>
        <taxon>Philodinida</taxon>
        <taxon>Philodinidae</taxon>
        <taxon>Rotaria</taxon>
    </lineage>
</organism>
<evidence type="ECO:0000259" key="1">
    <source>
        <dbReference type="Pfam" id="PF00144"/>
    </source>
</evidence>